<feature type="domain" description="RRM" evidence="4">
    <location>
        <begin position="434"/>
        <end position="510"/>
    </location>
</feature>
<dbReference type="PANTHER" id="PTHR48025:SF1">
    <property type="entry name" value="RRM DOMAIN-CONTAINING PROTEIN"/>
    <property type="match status" value="1"/>
</dbReference>
<sequence>MSKFTKPAQGANKLVKSNQGAAIKKQESDSDELSDVPPPPKKQQQKVQVGTKIAGKAPQVDSDEQDEPVKLVQTVKKGSFDATKPNTTNQNVGKQGQKKPVKQQDSDDDSDDVPTPPKKVTGPVKTVAKPVVQGKAPVKQQVQQEESDEESDDVPPPPKKGAVVATKPVAKPAVQAKAPVKQQVQQEDSDEDSDDDVPPPPKKGAVVATKPVAKPAVQTKAPVKPQVQQEESDEESDDDVPPPPKKGAVVATKPVAKPAVQTKAPVKQQVQQEDSDEDSDDVPPPPKKQVQQTKAPQKTQQIEQEDEDEDDVPQPPKGKQQQQQQPQKQGQQAQQGQQDHEVFVKGLSFDATEQDIKEFFGECGSINSVNLLKGPNGNSKGIAFVRFSTEDAQSAAVEYSGSEHMGRTIVVEKTKPRDQRPQQGGQQGGSGESTTCFIGNLSFYATEDSLYPVFEDCGKIKEVRIAKDAEGKSRGFGYVEFFDNGSAQKGLSKTGTDVEGRAIRVDLANSSQRSGGGNRGDRGGFGNRGGFGDRGGFGGRGRGGDRGGRGFSRGGRGRGGNLDANDIAAKKGTIAGFAGKKMAL</sequence>
<feature type="compositionally biased region" description="Low complexity" evidence="3">
    <location>
        <begin position="118"/>
        <end position="144"/>
    </location>
</feature>
<evidence type="ECO:0000259" key="4">
    <source>
        <dbReference type="PROSITE" id="PS50102"/>
    </source>
</evidence>
<accession>A0A8S1R6S1</accession>
<feature type="compositionally biased region" description="Low complexity" evidence="3">
    <location>
        <begin position="317"/>
        <end position="337"/>
    </location>
</feature>
<evidence type="ECO:0000313" key="6">
    <source>
        <dbReference type="Proteomes" id="UP000692954"/>
    </source>
</evidence>
<dbReference type="PROSITE" id="PS50102">
    <property type="entry name" value="RRM"/>
    <property type="match status" value="2"/>
</dbReference>
<feature type="compositionally biased region" description="Low complexity" evidence="3">
    <location>
        <begin position="203"/>
        <end position="218"/>
    </location>
</feature>
<feature type="compositionally biased region" description="Acidic residues" evidence="3">
    <location>
        <begin position="187"/>
        <end position="197"/>
    </location>
</feature>
<comment type="caution">
    <text evidence="5">The sequence shown here is derived from an EMBL/GenBank/DDBJ whole genome shotgun (WGS) entry which is preliminary data.</text>
</comment>
<feature type="compositionally biased region" description="Acidic residues" evidence="3">
    <location>
        <begin position="303"/>
        <end position="312"/>
    </location>
</feature>
<dbReference type="AlphaFoldDB" id="A0A8S1R6S1"/>
<feature type="region of interest" description="Disordered" evidence="3">
    <location>
        <begin position="508"/>
        <end position="565"/>
    </location>
</feature>
<keyword evidence="6" id="KW-1185">Reference proteome</keyword>
<dbReference type="Proteomes" id="UP000692954">
    <property type="component" value="Unassembled WGS sequence"/>
</dbReference>
<evidence type="ECO:0000313" key="5">
    <source>
        <dbReference type="EMBL" id="CAD8122964.1"/>
    </source>
</evidence>
<organism evidence="5 6">
    <name type="scientific">Paramecium sonneborni</name>
    <dbReference type="NCBI Taxonomy" id="65129"/>
    <lineage>
        <taxon>Eukaryota</taxon>
        <taxon>Sar</taxon>
        <taxon>Alveolata</taxon>
        <taxon>Ciliophora</taxon>
        <taxon>Intramacronucleata</taxon>
        <taxon>Oligohymenophorea</taxon>
        <taxon>Peniculida</taxon>
        <taxon>Parameciidae</taxon>
        <taxon>Paramecium</taxon>
    </lineage>
</organism>
<feature type="compositionally biased region" description="Low complexity" evidence="3">
    <location>
        <begin position="160"/>
        <end position="186"/>
    </location>
</feature>
<dbReference type="EMBL" id="CAJJDN010000141">
    <property type="protein sequence ID" value="CAD8122964.1"/>
    <property type="molecule type" value="Genomic_DNA"/>
</dbReference>
<feature type="compositionally biased region" description="Gly residues" evidence="3">
    <location>
        <begin position="549"/>
        <end position="560"/>
    </location>
</feature>
<feature type="compositionally biased region" description="Low complexity" evidence="3">
    <location>
        <begin position="288"/>
        <end position="302"/>
    </location>
</feature>
<feature type="compositionally biased region" description="Acidic residues" evidence="3">
    <location>
        <begin position="230"/>
        <end position="240"/>
    </location>
</feature>
<dbReference type="InterPro" id="IPR000504">
    <property type="entry name" value="RRM_dom"/>
</dbReference>
<feature type="compositionally biased region" description="Low complexity" evidence="3">
    <location>
        <begin position="246"/>
        <end position="272"/>
    </location>
</feature>
<feature type="compositionally biased region" description="Gly residues" evidence="3">
    <location>
        <begin position="514"/>
        <end position="541"/>
    </location>
</feature>
<feature type="region of interest" description="Disordered" evidence="3">
    <location>
        <begin position="412"/>
        <end position="433"/>
    </location>
</feature>
<dbReference type="GO" id="GO:0003723">
    <property type="term" value="F:RNA binding"/>
    <property type="evidence" value="ECO:0007669"/>
    <property type="project" value="UniProtKB-UniRule"/>
</dbReference>
<feature type="region of interest" description="Disordered" evidence="3">
    <location>
        <begin position="1"/>
        <end position="339"/>
    </location>
</feature>
<dbReference type="OrthoDB" id="1875751at2759"/>
<feature type="domain" description="RRM" evidence="4">
    <location>
        <begin position="340"/>
        <end position="416"/>
    </location>
</feature>
<gene>
    <name evidence="5" type="ORF">PSON_ATCC_30995.1.T1410127</name>
</gene>
<dbReference type="SMART" id="SM00360">
    <property type="entry name" value="RRM"/>
    <property type="match status" value="2"/>
</dbReference>
<dbReference type="Pfam" id="PF00076">
    <property type="entry name" value="RRM_1"/>
    <property type="match status" value="2"/>
</dbReference>
<protein>
    <recommendedName>
        <fullName evidence="4">RRM domain-containing protein</fullName>
    </recommendedName>
</protein>
<evidence type="ECO:0000256" key="3">
    <source>
        <dbReference type="SAM" id="MobiDB-lite"/>
    </source>
</evidence>
<dbReference type="CDD" id="cd00590">
    <property type="entry name" value="RRM_SF"/>
    <property type="match status" value="1"/>
</dbReference>
<evidence type="ECO:0000256" key="2">
    <source>
        <dbReference type="PROSITE-ProRule" id="PRU00176"/>
    </source>
</evidence>
<evidence type="ECO:0000256" key="1">
    <source>
        <dbReference type="ARBA" id="ARBA00022884"/>
    </source>
</evidence>
<dbReference type="InterPro" id="IPR050502">
    <property type="entry name" value="Euk_RNA-bind_prot"/>
</dbReference>
<reference evidence="5" key="1">
    <citation type="submission" date="2021-01" db="EMBL/GenBank/DDBJ databases">
        <authorList>
            <consortium name="Genoscope - CEA"/>
            <person name="William W."/>
        </authorList>
    </citation>
    <scope>NUCLEOTIDE SEQUENCE</scope>
</reference>
<keyword evidence="1 2" id="KW-0694">RNA-binding</keyword>
<name>A0A8S1R6S1_9CILI</name>
<dbReference type="PANTHER" id="PTHR48025">
    <property type="entry name" value="OS02G0815200 PROTEIN"/>
    <property type="match status" value="1"/>
</dbReference>
<proteinExistence type="predicted"/>